<sequence length="153" mass="17081">MNLTVQRIEKKIQSLNTATDKPTTSRPSDPTPSSTKSRAKRPLGEEDDLGDDLFGDDESGGFEDSLGPFHASGRHTSAPRYEDIIRAMRSQPMNYSLPAYAAEAARRMADMPSTPKDTAFDNRLFSKKRRNPYVDDIAQEDHEMAVNLSSDEE</sequence>
<accession>A0ABD3ID50</accession>
<feature type="region of interest" description="Disordered" evidence="1">
    <location>
        <begin position="11"/>
        <end position="78"/>
    </location>
</feature>
<reference evidence="2 3" key="1">
    <citation type="submission" date="2024-09" db="EMBL/GenBank/DDBJ databases">
        <title>Chromosome-scale assembly of Riccia sorocarpa.</title>
        <authorList>
            <person name="Paukszto L."/>
        </authorList>
    </citation>
    <scope>NUCLEOTIDE SEQUENCE [LARGE SCALE GENOMIC DNA]</scope>
    <source>
        <strain evidence="2">LP-2024</strain>
        <tissue evidence="2">Aerial parts of the thallus</tissue>
    </source>
</reference>
<keyword evidence="3" id="KW-1185">Reference proteome</keyword>
<dbReference type="EMBL" id="JBJQOH010000001">
    <property type="protein sequence ID" value="KAL3701421.1"/>
    <property type="molecule type" value="Genomic_DNA"/>
</dbReference>
<proteinExistence type="predicted"/>
<feature type="compositionally biased region" description="Acidic residues" evidence="1">
    <location>
        <begin position="45"/>
        <end position="61"/>
    </location>
</feature>
<protein>
    <submittedName>
        <fullName evidence="2">Uncharacterized protein</fullName>
    </submittedName>
</protein>
<gene>
    <name evidence="2" type="ORF">R1sor_019443</name>
</gene>
<dbReference type="Proteomes" id="UP001633002">
    <property type="component" value="Unassembled WGS sequence"/>
</dbReference>
<evidence type="ECO:0000313" key="2">
    <source>
        <dbReference type="EMBL" id="KAL3701421.1"/>
    </source>
</evidence>
<feature type="compositionally biased region" description="Low complexity" evidence="1">
    <location>
        <begin position="19"/>
        <end position="36"/>
    </location>
</feature>
<evidence type="ECO:0000256" key="1">
    <source>
        <dbReference type="SAM" id="MobiDB-lite"/>
    </source>
</evidence>
<dbReference type="AlphaFoldDB" id="A0ABD3ID50"/>
<comment type="caution">
    <text evidence="2">The sequence shown here is derived from an EMBL/GenBank/DDBJ whole genome shotgun (WGS) entry which is preliminary data.</text>
</comment>
<evidence type="ECO:0000313" key="3">
    <source>
        <dbReference type="Proteomes" id="UP001633002"/>
    </source>
</evidence>
<organism evidence="2 3">
    <name type="scientific">Riccia sorocarpa</name>
    <dbReference type="NCBI Taxonomy" id="122646"/>
    <lineage>
        <taxon>Eukaryota</taxon>
        <taxon>Viridiplantae</taxon>
        <taxon>Streptophyta</taxon>
        <taxon>Embryophyta</taxon>
        <taxon>Marchantiophyta</taxon>
        <taxon>Marchantiopsida</taxon>
        <taxon>Marchantiidae</taxon>
        <taxon>Marchantiales</taxon>
        <taxon>Ricciaceae</taxon>
        <taxon>Riccia</taxon>
    </lineage>
</organism>
<name>A0ABD3ID50_9MARC</name>